<protein>
    <submittedName>
        <fullName evidence="1">Uncharacterized protein</fullName>
    </submittedName>
</protein>
<dbReference type="AlphaFoldDB" id="A0A644XS00"/>
<dbReference type="EMBL" id="VSSQ01003091">
    <property type="protein sequence ID" value="MPM18996.1"/>
    <property type="molecule type" value="Genomic_DNA"/>
</dbReference>
<organism evidence="1">
    <name type="scientific">bioreactor metagenome</name>
    <dbReference type="NCBI Taxonomy" id="1076179"/>
    <lineage>
        <taxon>unclassified sequences</taxon>
        <taxon>metagenomes</taxon>
        <taxon>ecological metagenomes</taxon>
    </lineage>
</organism>
<evidence type="ECO:0000313" key="1">
    <source>
        <dbReference type="EMBL" id="MPM18996.1"/>
    </source>
</evidence>
<gene>
    <name evidence="1" type="ORF">SDC9_65414</name>
</gene>
<accession>A0A644XS00</accession>
<name>A0A644XS00_9ZZZZ</name>
<proteinExistence type="predicted"/>
<sequence>MNDPLKLTALRPELLIRLLKQAGCRTIREESLAADFEAGAPRNADGTVNLIHYAAWLAQQTGDENGD</sequence>
<comment type="caution">
    <text evidence="1">The sequence shown here is derived from an EMBL/GenBank/DDBJ whole genome shotgun (WGS) entry which is preliminary data.</text>
</comment>
<reference evidence="1" key="1">
    <citation type="submission" date="2019-08" db="EMBL/GenBank/DDBJ databases">
        <authorList>
            <person name="Kucharzyk K."/>
            <person name="Murdoch R.W."/>
            <person name="Higgins S."/>
            <person name="Loffler F."/>
        </authorList>
    </citation>
    <scope>NUCLEOTIDE SEQUENCE</scope>
</reference>